<name>A0A7X9SEL2_9BACE</name>
<comment type="caution">
    <text evidence="1">The sequence shown here is derived from an EMBL/GenBank/DDBJ whole genome shotgun (WGS) entry which is preliminary data.</text>
</comment>
<sequence>MKKRRGLKRYYRKLHQCNELDNWCNIVSDKSKWCYFSHLHFDRNGYGNVCWKEHKEHLDILFKHFLMFEQYVKNINRSFQIFAILVLEDSRYDALFLHTPNTHTSEEYPYIIPAGYKKEYPLRYPSLRNYLEMLTKQGYTVFSSEEKQACIVFKENVGDSLYEDNANKRLNLP</sequence>
<protein>
    <submittedName>
        <fullName evidence="1">Uncharacterized protein</fullName>
    </submittedName>
</protein>
<dbReference type="Proteomes" id="UP000520291">
    <property type="component" value="Unassembled WGS sequence"/>
</dbReference>
<evidence type="ECO:0000313" key="2">
    <source>
        <dbReference type="Proteomes" id="UP000520291"/>
    </source>
</evidence>
<organism evidence="1 2">
    <name type="scientific">Bacteroides eggerthii</name>
    <dbReference type="NCBI Taxonomy" id="28111"/>
    <lineage>
        <taxon>Bacteria</taxon>
        <taxon>Pseudomonadati</taxon>
        <taxon>Bacteroidota</taxon>
        <taxon>Bacteroidia</taxon>
        <taxon>Bacteroidales</taxon>
        <taxon>Bacteroidaceae</taxon>
        <taxon>Bacteroides</taxon>
    </lineage>
</organism>
<dbReference type="RefSeq" id="WP_168948122.1">
    <property type="nucleotide sequence ID" value="NZ_JABAGL010000026.1"/>
</dbReference>
<evidence type="ECO:0000313" key="1">
    <source>
        <dbReference type="EMBL" id="NME87582.1"/>
    </source>
</evidence>
<proteinExistence type="predicted"/>
<dbReference type="EMBL" id="JABAGL010000026">
    <property type="protein sequence ID" value="NME87582.1"/>
    <property type="molecule type" value="Genomic_DNA"/>
</dbReference>
<reference evidence="1 2" key="1">
    <citation type="submission" date="2020-04" db="EMBL/GenBank/DDBJ databases">
        <authorList>
            <person name="Hitch T.C.A."/>
            <person name="Wylensek D."/>
            <person name="Clavel T."/>
        </authorList>
    </citation>
    <scope>NUCLEOTIDE SEQUENCE [LARGE SCALE GENOMIC DNA]</scope>
    <source>
        <strain evidence="1 2">WCA3-601-WT-5E</strain>
    </source>
</reference>
<gene>
    <name evidence="1" type="ORF">HF841_16435</name>
</gene>
<accession>A0A7X9SEL2</accession>
<dbReference type="AlphaFoldDB" id="A0A7X9SEL2"/>